<accession>A0A6V7UJA4</accession>
<name>A0A6V7UJA4_MELEN</name>
<evidence type="ECO:0000313" key="1">
    <source>
        <dbReference type="EMBL" id="CAD2159078.1"/>
    </source>
</evidence>
<dbReference type="EMBL" id="CAJEWN010000073">
    <property type="protein sequence ID" value="CAD2159078.1"/>
    <property type="molecule type" value="Genomic_DNA"/>
</dbReference>
<reference evidence="1 2" key="1">
    <citation type="submission" date="2020-08" db="EMBL/GenBank/DDBJ databases">
        <authorList>
            <person name="Koutsovoulos G."/>
            <person name="Danchin GJ E."/>
        </authorList>
    </citation>
    <scope>NUCLEOTIDE SEQUENCE [LARGE SCALE GENOMIC DNA]</scope>
</reference>
<protein>
    <submittedName>
        <fullName evidence="1">Uncharacterized protein</fullName>
    </submittedName>
</protein>
<organism evidence="1 2">
    <name type="scientific">Meloidogyne enterolobii</name>
    <name type="common">Root-knot nematode worm</name>
    <name type="synonym">Meloidogyne mayaguensis</name>
    <dbReference type="NCBI Taxonomy" id="390850"/>
    <lineage>
        <taxon>Eukaryota</taxon>
        <taxon>Metazoa</taxon>
        <taxon>Ecdysozoa</taxon>
        <taxon>Nematoda</taxon>
        <taxon>Chromadorea</taxon>
        <taxon>Rhabditida</taxon>
        <taxon>Tylenchina</taxon>
        <taxon>Tylenchomorpha</taxon>
        <taxon>Tylenchoidea</taxon>
        <taxon>Meloidogynidae</taxon>
        <taxon>Meloidogyninae</taxon>
        <taxon>Meloidogyne</taxon>
    </lineage>
</organism>
<dbReference type="Proteomes" id="UP000580250">
    <property type="component" value="Unassembled WGS sequence"/>
</dbReference>
<proteinExistence type="predicted"/>
<comment type="caution">
    <text evidence="1">The sequence shown here is derived from an EMBL/GenBank/DDBJ whole genome shotgun (WGS) entry which is preliminary data.</text>
</comment>
<evidence type="ECO:0000313" key="2">
    <source>
        <dbReference type="Proteomes" id="UP000580250"/>
    </source>
</evidence>
<sequence>MMMMVSSNTIGLYLGHFQLPFTPPLFPFCGQSLLCFNPTTFLFFFIQCFVCFATKEAAASGLHQSGFVLKPVEADVELSSPTSKAQVPFGMLRASFRRVAWVLVAWGNVPAMCGGITQHLAKDSCDNERKFRQMLGECSSICFGICRSSSGICLESVFVGVLTAGVWNSPGSAWSSSSVYVGECSG</sequence>
<dbReference type="AlphaFoldDB" id="A0A6V7UJA4"/>
<gene>
    <name evidence="1" type="ORF">MENT_LOCUS13508</name>
</gene>